<dbReference type="Proteomes" id="UP001497472">
    <property type="component" value="Unassembled WGS sequence"/>
</dbReference>
<comment type="caution">
    <text evidence="2">The sequence shown here is derived from an EMBL/GenBank/DDBJ whole genome shotgun (WGS) entry which is preliminary data.</text>
</comment>
<dbReference type="EMBL" id="CAVLEF010000011">
    <property type="protein sequence ID" value="CAK1548859.1"/>
    <property type="molecule type" value="Genomic_DNA"/>
</dbReference>
<sequence>MAYLRILTLLSLTLFKGCKSGDIDNFFEVINNDTVNYNANGAEIAWQSAINPNDPTLVNRAANYQKSRISWQNRMCDKLAALYFRNLLTTTQKRQSYLLCRGPKYTYEEIR</sequence>
<feature type="signal peptide" evidence="1">
    <location>
        <begin position="1"/>
        <end position="20"/>
    </location>
</feature>
<gene>
    <name evidence="2" type="ORF">LNINA_LOCUS8211</name>
</gene>
<accession>A0AAV1JHA7</accession>
<dbReference type="AlphaFoldDB" id="A0AAV1JHA7"/>
<name>A0AAV1JHA7_9NEOP</name>
<organism evidence="2 3">
    <name type="scientific">Leptosia nina</name>
    <dbReference type="NCBI Taxonomy" id="320188"/>
    <lineage>
        <taxon>Eukaryota</taxon>
        <taxon>Metazoa</taxon>
        <taxon>Ecdysozoa</taxon>
        <taxon>Arthropoda</taxon>
        <taxon>Hexapoda</taxon>
        <taxon>Insecta</taxon>
        <taxon>Pterygota</taxon>
        <taxon>Neoptera</taxon>
        <taxon>Endopterygota</taxon>
        <taxon>Lepidoptera</taxon>
        <taxon>Glossata</taxon>
        <taxon>Ditrysia</taxon>
        <taxon>Papilionoidea</taxon>
        <taxon>Pieridae</taxon>
        <taxon>Pierinae</taxon>
        <taxon>Leptosia</taxon>
    </lineage>
</organism>
<feature type="chain" id="PRO_5043382068" evidence="1">
    <location>
        <begin position="21"/>
        <end position="111"/>
    </location>
</feature>
<evidence type="ECO:0000313" key="3">
    <source>
        <dbReference type="Proteomes" id="UP001497472"/>
    </source>
</evidence>
<keyword evidence="3" id="KW-1185">Reference proteome</keyword>
<evidence type="ECO:0000313" key="2">
    <source>
        <dbReference type="EMBL" id="CAK1548859.1"/>
    </source>
</evidence>
<protein>
    <submittedName>
        <fullName evidence="2">Uncharacterized protein</fullName>
    </submittedName>
</protein>
<reference evidence="2 3" key="1">
    <citation type="submission" date="2023-11" db="EMBL/GenBank/DDBJ databases">
        <authorList>
            <person name="Okamura Y."/>
        </authorList>
    </citation>
    <scope>NUCLEOTIDE SEQUENCE [LARGE SCALE GENOMIC DNA]</scope>
</reference>
<keyword evidence="1" id="KW-0732">Signal</keyword>
<evidence type="ECO:0000256" key="1">
    <source>
        <dbReference type="SAM" id="SignalP"/>
    </source>
</evidence>
<proteinExistence type="predicted"/>